<dbReference type="Proteomes" id="UP000218887">
    <property type="component" value="Unassembled WGS sequence"/>
</dbReference>
<evidence type="ECO:0008006" key="3">
    <source>
        <dbReference type="Google" id="ProtNLM"/>
    </source>
</evidence>
<protein>
    <recommendedName>
        <fullName evidence="3">Flagellar protein</fullName>
    </recommendedName>
</protein>
<comment type="caution">
    <text evidence="1">The sequence shown here is derived from an EMBL/GenBank/DDBJ whole genome shotgun (WGS) entry which is preliminary data.</text>
</comment>
<organism evidence="1 2">
    <name type="scientific">Virgibacillus profundi</name>
    <dbReference type="NCBI Taxonomy" id="2024555"/>
    <lineage>
        <taxon>Bacteria</taxon>
        <taxon>Bacillati</taxon>
        <taxon>Bacillota</taxon>
        <taxon>Bacilli</taxon>
        <taxon>Bacillales</taxon>
        <taxon>Bacillaceae</taxon>
        <taxon>Virgibacillus</taxon>
    </lineage>
</organism>
<dbReference type="RefSeq" id="WP_095655517.1">
    <property type="nucleotide sequence ID" value="NZ_NPOA01000006.1"/>
</dbReference>
<accession>A0A2A2IET3</accession>
<keyword evidence="2" id="KW-1185">Reference proteome</keyword>
<name>A0A2A2IET3_9BACI</name>
<dbReference type="AlphaFoldDB" id="A0A2A2IET3"/>
<reference evidence="1 2" key="1">
    <citation type="submission" date="2017-08" db="EMBL/GenBank/DDBJ databases">
        <title>Virgibacillus indicus sp. nov. and Virgibacillus profoundi sp. nov, two moderately halophilic bacteria isolated from marine sediment by using the Microfluidic Streak Plate.</title>
        <authorList>
            <person name="Xu B."/>
            <person name="Hu B."/>
            <person name="Wang J."/>
            <person name="Zhu Y."/>
            <person name="Huang L."/>
            <person name="Du W."/>
            <person name="Huang Y."/>
        </authorList>
    </citation>
    <scope>NUCLEOTIDE SEQUENCE [LARGE SCALE GENOMIC DNA]</scope>
    <source>
        <strain evidence="1 2">IO3-P3-H5</strain>
    </source>
</reference>
<evidence type="ECO:0000313" key="1">
    <source>
        <dbReference type="EMBL" id="PAV29816.1"/>
    </source>
</evidence>
<gene>
    <name evidence="1" type="ORF">CIL05_10655</name>
</gene>
<dbReference type="OrthoDB" id="2721147at2"/>
<evidence type="ECO:0000313" key="2">
    <source>
        <dbReference type="Proteomes" id="UP000218887"/>
    </source>
</evidence>
<proteinExistence type="predicted"/>
<sequence length="78" mass="8940">MGEIVRNCRLCKVPMESSPFPMCENCLKERDRVRSFITKNQFASVEEISLSTNVPREKVEKMAKLGVNPKSDLETNIH</sequence>
<dbReference type="EMBL" id="NPOA01000006">
    <property type="protein sequence ID" value="PAV29816.1"/>
    <property type="molecule type" value="Genomic_DNA"/>
</dbReference>